<gene>
    <name evidence="1" type="ORF">ARMOST_02203</name>
</gene>
<proteinExistence type="predicted"/>
<evidence type="ECO:0000313" key="1">
    <source>
        <dbReference type="EMBL" id="SJK98926.1"/>
    </source>
</evidence>
<sequence>MSYEAALGVKYVLWRTSLDPEHARSTGHVHLHIEYINDSSRVAVFLSKTGSAQADAQGIARARFTVLVTGYVLTPVSIPRADISKFVFFAVLAARQLIVPLLRDDFLHGIVVVVRFKQDGPKLRERARFAKLVTLARNSPQRTSPTPEQCRSLQFSGKLHENSPRERGRRYPLHACCRLQFHIAHRPRTSPSAVEAHIPNVQSVSCTLD</sequence>
<protein>
    <submittedName>
        <fullName evidence="1">Uncharacterized protein</fullName>
    </submittedName>
</protein>
<accession>A0A284QR36</accession>
<reference evidence="2" key="1">
    <citation type="journal article" date="2017" name="Nat. Ecol. Evol.">
        <title>Genome expansion and lineage-specific genetic innovations in the forest pathogenic fungi Armillaria.</title>
        <authorList>
            <person name="Sipos G."/>
            <person name="Prasanna A.N."/>
            <person name="Walter M.C."/>
            <person name="O'Connor E."/>
            <person name="Balint B."/>
            <person name="Krizsan K."/>
            <person name="Kiss B."/>
            <person name="Hess J."/>
            <person name="Varga T."/>
            <person name="Slot J."/>
            <person name="Riley R."/>
            <person name="Boka B."/>
            <person name="Rigling D."/>
            <person name="Barry K."/>
            <person name="Lee J."/>
            <person name="Mihaltcheva S."/>
            <person name="LaButti K."/>
            <person name="Lipzen A."/>
            <person name="Waldron R."/>
            <person name="Moloney N.M."/>
            <person name="Sperisen C."/>
            <person name="Kredics L."/>
            <person name="Vagvoelgyi C."/>
            <person name="Patrignani A."/>
            <person name="Fitzpatrick D."/>
            <person name="Nagy I."/>
            <person name="Doyle S."/>
            <person name="Anderson J.B."/>
            <person name="Grigoriev I.V."/>
            <person name="Gueldener U."/>
            <person name="Muensterkoetter M."/>
            <person name="Nagy L.G."/>
        </authorList>
    </citation>
    <scope>NUCLEOTIDE SEQUENCE [LARGE SCALE GENOMIC DNA]</scope>
    <source>
        <strain evidence="2">C18/9</strain>
    </source>
</reference>
<dbReference type="Proteomes" id="UP000219338">
    <property type="component" value="Unassembled WGS sequence"/>
</dbReference>
<name>A0A284QR36_ARMOS</name>
<keyword evidence="2" id="KW-1185">Reference proteome</keyword>
<organism evidence="1 2">
    <name type="scientific">Armillaria ostoyae</name>
    <name type="common">Armillaria root rot fungus</name>
    <dbReference type="NCBI Taxonomy" id="47428"/>
    <lineage>
        <taxon>Eukaryota</taxon>
        <taxon>Fungi</taxon>
        <taxon>Dikarya</taxon>
        <taxon>Basidiomycota</taxon>
        <taxon>Agaricomycotina</taxon>
        <taxon>Agaricomycetes</taxon>
        <taxon>Agaricomycetidae</taxon>
        <taxon>Agaricales</taxon>
        <taxon>Marasmiineae</taxon>
        <taxon>Physalacriaceae</taxon>
        <taxon>Armillaria</taxon>
    </lineage>
</organism>
<evidence type="ECO:0000313" key="2">
    <source>
        <dbReference type="Proteomes" id="UP000219338"/>
    </source>
</evidence>
<dbReference type="AlphaFoldDB" id="A0A284QR36"/>
<dbReference type="EMBL" id="FUEG01000001">
    <property type="protein sequence ID" value="SJK98926.1"/>
    <property type="molecule type" value="Genomic_DNA"/>
</dbReference>